<dbReference type="Pfam" id="PF13382">
    <property type="entry name" value="Adenine_deam_C"/>
    <property type="match status" value="1"/>
</dbReference>
<keyword evidence="8" id="KW-1185">Reference proteome</keyword>
<dbReference type="PANTHER" id="PTHR11113:SF2">
    <property type="entry name" value="ADENINE DEAMINASE"/>
    <property type="match status" value="1"/>
</dbReference>
<dbReference type="Pfam" id="PF01979">
    <property type="entry name" value="Amidohydro_1"/>
    <property type="match status" value="1"/>
</dbReference>
<dbReference type="Gene3D" id="3.20.20.140">
    <property type="entry name" value="Metal-dependent hydrolases"/>
    <property type="match status" value="1"/>
</dbReference>
<dbReference type="InterPro" id="IPR026912">
    <property type="entry name" value="Adenine_deam_C"/>
</dbReference>
<protein>
    <recommendedName>
        <fullName evidence="2">adenine deaminase</fullName>
        <ecNumber evidence="2">3.5.4.2</ecNumber>
    </recommendedName>
</protein>
<comment type="catalytic activity">
    <reaction evidence="4">
        <text>adenine + H2O + H(+) = hypoxanthine + NH4(+)</text>
        <dbReference type="Rhea" id="RHEA:23688"/>
        <dbReference type="ChEBI" id="CHEBI:15377"/>
        <dbReference type="ChEBI" id="CHEBI:15378"/>
        <dbReference type="ChEBI" id="CHEBI:16708"/>
        <dbReference type="ChEBI" id="CHEBI:17368"/>
        <dbReference type="ChEBI" id="CHEBI:28938"/>
        <dbReference type="EC" id="3.5.4.2"/>
    </reaction>
</comment>
<evidence type="ECO:0000259" key="6">
    <source>
        <dbReference type="Pfam" id="PF13382"/>
    </source>
</evidence>
<name>A0A1M5BTZ8_9CLOT</name>
<feature type="domain" description="Adenine deaminase C-terminal" evidence="6">
    <location>
        <begin position="418"/>
        <end position="583"/>
    </location>
</feature>
<evidence type="ECO:0000313" key="8">
    <source>
        <dbReference type="Proteomes" id="UP000184245"/>
    </source>
</evidence>
<dbReference type="InterPro" id="IPR032466">
    <property type="entry name" value="Metal_Hydrolase"/>
</dbReference>
<comment type="similarity">
    <text evidence="1">Belongs to the metallo-dependent hydrolases superfamily. Adenine deaminase family.</text>
</comment>
<dbReference type="EMBL" id="FQVI01000030">
    <property type="protein sequence ID" value="SHF45978.1"/>
    <property type="molecule type" value="Genomic_DNA"/>
</dbReference>
<dbReference type="EC" id="3.5.4.2" evidence="2"/>
<dbReference type="Proteomes" id="UP000184245">
    <property type="component" value="Unassembled WGS sequence"/>
</dbReference>
<gene>
    <name evidence="7" type="ORF">SAMN02745158_03824</name>
</gene>
<dbReference type="PANTHER" id="PTHR11113">
    <property type="entry name" value="N-ACETYLGLUCOSAMINE-6-PHOSPHATE DEACETYLASE"/>
    <property type="match status" value="1"/>
</dbReference>
<dbReference type="InterPro" id="IPR006680">
    <property type="entry name" value="Amidohydro-rel"/>
</dbReference>
<evidence type="ECO:0000256" key="3">
    <source>
        <dbReference type="ARBA" id="ARBA00022801"/>
    </source>
</evidence>
<dbReference type="SUPFAM" id="SSF51338">
    <property type="entry name" value="Composite domain of metallo-dependent hydrolases"/>
    <property type="match status" value="1"/>
</dbReference>
<dbReference type="SUPFAM" id="SSF51556">
    <property type="entry name" value="Metallo-dependent hydrolases"/>
    <property type="match status" value="1"/>
</dbReference>
<evidence type="ECO:0000313" key="7">
    <source>
        <dbReference type="EMBL" id="SHF45978.1"/>
    </source>
</evidence>
<organism evidence="7 8">
    <name type="scientific">Lactonifactor longoviformis DSM 17459</name>
    <dbReference type="NCBI Taxonomy" id="1122155"/>
    <lineage>
        <taxon>Bacteria</taxon>
        <taxon>Bacillati</taxon>
        <taxon>Bacillota</taxon>
        <taxon>Clostridia</taxon>
        <taxon>Eubacteriales</taxon>
        <taxon>Clostridiaceae</taxon>
        <taxon>Lactonifactor</taxon>
    </lineage>
</organism>
<dbReference type="InterPro" id="IPR011059">
    <property type="entry name" value="Metal-dep_hydrolase_composite"/>
</dbReference>
<accession>A0A1M5BTZ8</accession>
<evidence type="ECO:0000256" key="4">
    <source>
        <dbReference type="ARBA" id="ARBA00047720"/>
    </source>
</evidence>
<evidence type="ECO:0000256" key="2">
    <source>
        <dbReference type="ARBA" id="ARBA00012782"/>
    </source>
</evidence>
<evidence type="ECO:0000259" key="5">
    <source>
        <dbReference type="Pfam" id="PF01979"/>
    </source>
</evidence>
<keyword evidence="3" id="KW-0378">Hydrolase</keyword>
<feature type="domain" description="Amidohydrolase-related" evidence="5">
    <location>
        <begin position="74"/>
        <end position="359"/>
    </location>
</feature>
<dbReference type="GO" id="GO:0000034">
    <property type="term" value="F:adenine deaminase activity"/>
    <property type="evidence" value="ECO:0007669"/>
    <property type="project" value="UniProtKB-EC"/>
</dbReference>
<dbReference type="OrthoDB" id="9797498at2"/>
<sequence>MEYANQTPRIEAAQVALGREPADMVITGGTLVNVYTGEYYPADIAVKGTRIAYVGDVSHTIGEHTKRIDAAGCYLCPGMIETHQHVGGSQLTMTEFAKAVLAHGTTGIITDFYEIGIARGKKAIRFCLDEMKKTPLKPIYQVASQIYVQNGPFGNSGQVPAEDLFELLSYPECIGISEWPVSMMTEKDEVVLKLLEETLRQGKRNLGHDSETPEKTLQAYCCLGHSSTHECVEISEAVDRARLGLAIMTRQGTAARDIDNMSRTLVERKLDSSSFMICTDEEEVAELYSLGHLDYKVRGMIERGVDPMTAVQMASIRAARYAGVDDDMGGIAPGRIADILIVTDLPRFAIDTVIANGEIAAVNYRYTGSMQAPVYPDFAYQTVQLPKKVMCAGDFAVDAPRKTGTAKVHVIGQRNGLLVTEARTAVLSVQNGKVLADRGQDILKVAKVDRYQTSRKWGVGFVQGFGLKEGAMGNTWNGQKEDIFIVGACDQDMAVVANRLQELGGGFVAACHGEVVAEVALPLFGLLSEKTFEELVAEVLGFNKVIRDMGCTFDGPMTQLALMGVPVEIGTLKMSEFGLVDVWEGKLIDVVIE</sequence>
<dbReference type="Gene3D" id="2.30.40.10">
    <property type="entry name" value="Urease, subunit C, domain 1"/>
    <property type="match status" value="1"/>
</dbReference>
<reference evidence="7 8" key="1">
    <citation type="submission" date="2016-11" db="EMBL/GenBank/DDBJ databases">
        <authorList>
            <person name="Jaros S."/>
            <person name="Januszkiewicz K."/>
            <person name="Wedrychowicz H."/>
        </authorList>
    </citation>
    <scope>NUCLEOTIDE SEQUENCE [LARGE SCALE GENOMIC DNA]</scope>
    <source>
        <strain evidence="7 8">DSM 17459</strain>
    </source>
</reference>
<dbReference type="AlphaFoldDB" id="A0A1M5BTZ8"/>
<proteinExistence type="inferred from homology"/>
<evidence type="ECO:0000256" key="1">
    <source>
        <dbReference type="ARBA" id="ARBA00006773"/>
    </source>
</evidence>
<dbReference type="RefSeq" id="WP_072854375.1">
    <property type="nucleotide sequence ID" value="NZ_FQVI01000030.1"/>
</dbReference>
<dbReference type="STRING" id="1122155.SAMN02745158_03824"/>